<dbReference type="RefSeq" id="WP_144075966.1">
    <property type="nucleotide sequence ID" value="NZ_CP076129.1"/>
</dbReference>
<organism evidence="2 3">
    <name type="scientific">Flammeovirga kamogawensis</name>
    <dbReference type="NCBI Taxonomy" id="373891"/>
    <lineage>
        <taxon>Bacteria</taxon>
        <taxon>Pseudomonadati</taxon>
        <taxon>Bacteroidota</taxon>
        <taxon>Cytophagia</taxon>
        <taxon>Cytophagales</taxon>
        <taxon>Flammeovirgaceae</taxon>
        <taxon>Flammeovirga</taxon>
    </lineage>
</organism>
<reference evidence="2 3" key="1">
    <citation type="submission" date="2021-05" db="EMBL/GenBank/DDBJ databases">
        <title>Comparative genomic studies on the polysaccharide-degrading batcterial strains of the Flammeovirga genus.</title>
        <authorList>
            <person name="Zewei F."/>
            <person name="Zheng Z."/>
            <person name="Yu L."/>
            <person name="Ruyue G."/>
            <person name="Yanhong M."/>
            <person name="Yuanyuan C."/>
            <person name="Jingyan G."/>
            <person name="Wenjun H."/>
        </authorList>
    </citation>
    <scope>NUCLEOTIDE SEQUENCE [LARGE SCALE GENOMIC DNA]</scope>
    <source>
        <strain evidence="2 3">YS10</strain>
    </source>
</reference>
<gene>
    <name evidence="2" type="ORF">KM029_22020</name>
</gene>
<evidence type="ECO:0008006" key="4">
    <source>
        <dbReference type="Google" id="ProtNLM"/>
    </source>
</evidence>
<keyword evidence="1" id="KW-0812">Transmembrane</keyword>
<protein>
    <recommendedName>
        <fullName evidence="4">Lanthionine synthetase C-like protein</fullName>
    </recommendedName>
</protein>
<proteinExistence type="predicted"/>
<dbReference type="Pfam" id="PF05147">
    <property type="entry name" value="LANC_like"/>
    <property type="match status" value="1"/>
</dbReference>
<keyword evidence="3" id="KW-1185">Reference proteome</keyword>
<accession>A0ABX8H0D4</accession>
<sequence length="595" mass="70241">MCNFTEQLFRIILHESKINKNKQSIHWETIYRCYAKNIFDRKSLFGILNGNLGIILFLITYYKHSIDKKEVKELIDKGLKECIHHYKKKDCKIGFYNGIGGLIYVLLEAFKLLSEQQYLDEACKLTYKKTNKFDCKKVNLEEGLAGYLLSLLHLYDIDTSEYLKQEIFECLNVIIGKARFTKKGVFWDEDVNSYAPVMGFLKGNSGIVFTLLEVQKQFVIEDKLYKKIISEAFTFENTYFAPEERGWINTLNFDYYFGNIYKTDKLFKPKNEFSFKKGINSPFWDTGDIGFLLSRSKDSKEYKLVIETLNALVNDLIQEKNRFPQIELNKTGGLILSLHGIGELNVNYNLELIIKAILKSDKESSHYLNEHISDLSFLKGKVGKGYLLLKLKEKNMSSVLTPFVCKRKEQKEFLDLDVWDVILKFQLNYFSLNFKINKPKTELFYDLFNVFFKQEFIDNQFLQSSLIEEKIKFKLRSRIGNWLYEKAKQIKNCKQNHILKYDEILKNRSNMFTFFDIIKNRFFILFLHPEDGILRIEVSSIDFVVFNELRNNSISYQKLLEVMLQSNNSIHKMNKESLENRIQELFMNGFIEKIN</sequence>
<dbReference type="InterPro" id="IPR007822">
    <property type="entry name" value="LANC-like"/>
</dbReference>
<evidence type="ECO:0000313" key="3">
    <source>
        <dbReference type="Proteomes" id="UP000682802"/>
    </source>
</evidence>
<dbReference type="PRINTS" id="PR01950">
    <property type="entry name" value="LANCSUPER"/>
</dbReference>
<dbReference type="SMART" id="SM01260">
    <property type="entry name" value="LANC_like"/>
    <property type="match status" value="1"/>
</dbReference>
<evidence type="ECO:0000313" key="2">
    <source>
        <dbReference type="EMBL" id="QWG09285.1"/>
    </source>
</evidence>
<keyword evidence="1" id="KW-0472">Membrane</keyword>
<dbReference type="SUPFAM" id="SSF158745">
    <property type="entry name" value="LanC-like"/>
    <property type="match status" value="1"/>
</dbReference>
<dbReference type="EMBL" id="CP076129">
    <property type="protein sequence ID" value="QWG09285.1"/>
    <property type="molecule type" value="Genomic_DNA"/>
</dbReference>
<feature type="transmembrane region" description="Helical" evidence="1">
    <location>
        <begin position="44"/>
        <end position="62"/>
    </location>
</feature>
<dbReference type="Proteomes" id="UP000682802">
    <property type="component" value="Chromosome 2"/>
</dbReference>
<keyword evidence="1" id="KW-1133">Transmembrane helix</keyword>
<evidence type="ECO:0000256" key="1">
    <source>
        <dbReference type="SAM" id="Phobius"/>
    </source>
</evidence>
<dbReference type="Gene3D" id="1.50.10.20">
    <property type="match status" value="1"/>
</dbReference>
<name>A0ABX8H0D4_9BACT</name>